<dbReference type="GO" id="GO:0009423">
    <property type="term" value="P:chorismate biosynthetic process"/>
    <property type="evidence" value="ECO:0007669"/>
    <property type="project" value="UniProtKB-UniPathway"/>
</dbReference>
<evidence type="ECO:0000256" key="3">
    <source>
        <dbReference type="ARBA" id="ARBA00011037"/>
    </source>
</evidence>
<evidence type="ECO:0000256" key="4">
    <source>
        <dbReference type="ARBA" id="ARBA00011193"/>
    </source>
</evidence>
<comment type="catalytic activity">
    <reaction evidence="1">
        <text>3-dehydroquinate = 3-dehydroshikimate + H2O</text>
        <dbReference type="Rhea" id="RHEA:21096"/>
        <dbReference type="ChEBI" id="CHEBI:15377"/>
        <dbReference type="ChEBI" id="CHEBI:16630"/>
        <dbReference type="ChEBI" id="CHEBI:32364"/>
        <dbReference type="EC" id="4.2.1.10"/>
    </reaction>
</comment>
<dbReference type="Proteomes" id="UP000027987">
    <property type="component" value="Chromosome"/>
</dbReference>
<comment type="similarity">
    <text evidence="3">Belongs to the type-II 3-dehydroquinase family.</text>
</comment>
<dbReference type="OrthoDB" id="5985963at2"/>
<organism evidence="7 8">
    <name type="scientific">Dyella japonica A8</name>
    <dbReference type="NCBI Taxonomy" id="1217721"/>
    <lineage>
        <taxon>Bacteria</taxon>
        <taxon>Pseudomonadati</taxon>
        <taxon>Pseudomonadota</taxon>
        <taxon>Gammaproteobacteria</taxon>
        <taxon>Lysobacterales</taxon>
        <taxon>Rhodanobacteraceae</taxon>
        <taxon>Dyella</taxon>
    </lineage>
</organism>
<proteinExistence type="inferred from homology"/>
<sequence>MSIVIIQGPHAHGLASGELQRNLQPLALAAGRTLEWFRCHELRDFVACVRSAKRRASEFMLLDPGELGLQAMAHPEAGLGDALDEVDTPYVEVHEDASTELGIQPGQHHAPVATVIINGDIGCSYRIGLGIALRQLDDEGIAVRAA</sequence>
<dbReference type="HOGENOM" id="CLU_1748944_0_0_6"/>
<dbReference type="SUPFAM" id="SSF52304">
    <property type="entry name" value="Type II 3-dehydroquinate dehydratase"/>
    <property type="match status" value="1"/>
</dbReference>
<reference evidence="7 8" key="1">
    <citation type="submission" date="2014-07" db="EMBL/GenBank/DDBJ databases">
        <title>Complete Genome Sequence of Dyella japonica Strain A8 Isolated from Malaysian Tropical Soil.</title>
        <authorList>
            <person name="Hui R.K.H."/>
            <person name="Chen J.-W."/>
            <person name="Chan K.-G."/>
            <person name="Leung F.C.C."/>
        </authorList>
    </citation>
    <scope>NUCLEOTIDE SEQUENCE [LARGE SCALE GENOMIC DNA]</scope>
    <source>
        <strain evidence="7 8">A8</strain>
    </source>
</reference>
<name>A0A075K1D5_9GAMM</name>
<keyword evidence="6" id="KW-0456">Lyase</keyword>
<dbReference type="KEGG" id="dja:HY57_01760"/>
<evidence type="ECO:0000256" key="6">
    <source>
        <dbReference type="ARBA" id="ARBA00023239"/>
    </source>
</evidence>
<dbReference type="UniPathway" id="UPA00053">
    <property type="reaction ID" value="UER00086"/>
</dbReference>
<keyword evidence="8" id="KW-1185">Reference proteome</keyword>
<dbReference type="EMBL" id="CP008884">
    <property type="protein sequence ID" value="AIF46078.1"/>
    <property type="molecule type" value="Genomic_DNA"/>
</dbReference>
<evidence type="ECO:0000313" key="8">
    <source>
        <dbReference type="Proteomes" id="UP000027987"/>
    </source>
</evidence>
<evidence type="ECO:0000256" key="2">
    <source>
        <dbReference type="ARBA" id="ARBA00004902"/>
    </source>
</evidence>
<dbReference type="AlphaFoldDB" id="A0A075K1D5"/>
<comment type="subunit">
    <text evidence="4">Homododecamer.</text>
</comment>
<dbReference type="STRING" id="1217721.HY57_01760"/>
<dbReference type="PATRIC" id="fig|1217721.7.peg.371"/>
<dbReference type="Gene3D" id="3.40.50.9100">
    <property type="entry name" value="Dehydroquinase, class II"/>
    <property type="match status" value="1"/>
</dbReference>
<dbReference type="GO" id="GO:0003855">
    <property type="term" value="F:3-dehydroquinate dehydratase activity"/>
    <property type="evidence" value="ECO:0007669"/>
    <property type="project" value="UniProtKB-EC"/>
</dbReference>
<accession>A0A075K1D5</accession>
<protein>
    <recommendedName>
        <fullName evidence="5">3-dehydroquinate dehydratase</fullName>
        <ecNumber evidence="5">4.2.1.10</ecNumber>
    </recommendedName>
</protein>
<dbReference type="EC" id="4.2.1.10" evidence="5"/>
<evidence type="ECO:0000256" key="1">
    <source>
        <dbReference type="ARBA" id="ARBA00001864"/>
    </source>
</evidence>
<comment type="pathway">
    <text evidence="2">Metabolic intermediate biosynthesis; chorismate biosynthesis; chorismate from D-erythrose 4-phosphate and phosphoenolpyruvate: step 3/7.</text>
</comment>
<dbReference type="InterPro" id="IPR036441">
    <property type="entry name" value="DHquinase_II_sf"/>
</dbReference>
<dbReference type="RefSeq" id="WP_019465291.1">
    <property type="nucleotide sequence ID" value="NZ_ALOY01000152.1"/>
</dbReference>
<evidence type="ECO:0000313" key="7">
    <source>
        <dbReference type="EMBL" id="AIF46078.1"/>
    </source>
</evidence>
<evidence type="ECO:0000256" key="5">
    <source>
        <dbReference type="ARBA" id="ARBA00012060"/>
    </source>
</evidence>
<gene>
    <name evidence="7" type="ORF">HY57_01760</name>
</gene>